<dbReference type="NCBIfam" id="TIGR02044">
    <property type="entry name" value="CueR"/>
    <property type="match status" value="1"/>
</dbReference>
<feature type="domain" description="HTH merR-type" evidence="6">
    <location>
        <begin position="16"/>
        <end position="82"/>
    </location>
</feature>
<organism evidence="7 8">
    <name type="scientific">Uliginosibacterium paludis</name>
    <dbReference type="NCBI Taxonomy" id="1615952"/>
    <lineage>
        <taxon>Bacteria</taxon>
        <taxon>Pseudomonadati</taxon>
        <taxon>Pseudomonadota</taxon>
        <taxon>Betaproteobacteria</taxon>
        <taxon>Rhodocyclales</taxon>
        <taxon>Zoogloeaceae</taxon>
        <taxon>Uliginosibacterium</taxon>
    </lineage>
</organism>
<evidence type="ECO:0000256" key="3">
    <source>
        <dbReference type="ARBA" id="ARBA00023015"/>
    </source>
</evidence>
<gene>
    <name evidence="7" type="primary">cueR</name>
    <name evidence="7" type="ORF">ABVT11_08655</name>
</gene>
<dbReference type="PRINTS" id="PR00040">
    <property type="entry name" value="HTHMERR"/>
</dbReference>
<dbReference type="Pfam" id="PF09278">
    <property type="entry name" value="MerR-DNA-bind"/>
    <property type="match status" value="1"/>
</dbReference>
<sequence length="143" mass="15839">MKPDHANALANGFVDIGDAARTSGVSIKMIRHYETLGLLGEVPRTEANYRVYSPSLIHTLRFIARSRKLGFSIPEISELLTLWQDRKRPSAAVRQIAARHLNDLRTRIAELQSIVDTLNELTNCCAGDSRPECPILADLAGES</sequence>
<evidence type="ECO:0000256" key="4">
    <source>
        <dbReference type="ARBA" id="ARBA00023125"/>
    </source>
</evidence>
<evidence type="ECO:0000256" key="5">
    <source>
        <dbReference type="ARBA" id="ARBA00023163"/>
    </source>
</evidence>
<keyword evidence="4" id="KW-0238">DNA-binding</keyword>
<evidence type="ECO:0000313" key="7">
    <source>
        <dbReference type="EMBL" id="MET1489895.1"/>
    </source>
</evidence>
<keyword evidence="3" id="KW-0805">Transcription regulation</keyword>
<dbReference type="RefSeq" id="WP_345923202.1">
    <property type="nucleotide sequence ID" value="NZ_JBDIVF010000001.1"/>
</dbReference>
<evidence type="ECO:0000256" key="2">
    <source>
        <dbReference type="ARBA" id="ARBA00022490"/>
    </source>
</evidence>
<evidence type="ECO:0000313" key="8">
    <source>
        <dbReference type="Proteomes" id="UP001548590"/>
    </source>
</evidence>
<dbReference type="EMBL" id="JBEWLZ010000004">
    <property type="protein sequence ID" value="MET1489895.1"/>
    <property type="molecule type" value="Genomic_DNA"/>
</dbReference>
<dbReference type="PROSITE" id="PS00552">
    <property type="entry name" value="HTH_MERR_1"/>
    <property type="match status" value="1"/>
</dbReference>
<comment type="caution">
    <text evidence="7">The sequence shown here is derived from an EMBL/GenBank/DDBJ whole genome shotgun (WGS) entry which is preliminary data.</text>
</comment>
<dbReference type="PANTHER" id="PTHR30204">
    <property type="entry name" value="REDOX-CYCLING DRUG-SENSING TRANSCRIPTIONAL ACTIVATOR SOXR"/>
    <property type="match status" value="1"/>
</dbReference>
<protein>
    <submittedName>
        <fullName evidence="7">Cu(I)-responsive transcriptional regulator</fullName>
    </submittedName>
</protein>
<proteinExistence type="predicted"/>
<keyword evidence="5" id="KW-0804">Transcription</keyword>
<comment type="subcellular location">
    <subcellularLocation>
        <location evidence="1">Cytoplasm</location>
    </subcellularLocation>
</comment>
<dbReference type="InterPro" id="IPR011789">
    <property type="entry name" value="CueR"/>
</dbReference>
<accession>A0ABV2CPQ3</accession>
<dbReference type="PANTHER" id="PTHR30204:SF94">
    <property type="entry name" value="HEAVY METAL-DEPENDENT TRANSCRIPTIONAL REGULATOR HI_0293-RELATED"/>
    <property type="match status" value="1"/>
</dbReference>
<dbReference type="PROSITE" id="PS50937">
    <property type="entry name" value="HTH_MERR_2"/>
    <property type="match status" value="1"/>
</dbReference>
<evidence type="ECO:0000256" key="1">
    <source>
        <dbReference type="ARBA" id="ARBA00004496"/>
    </source>
</evidence>
<name>A0ABV2CPQ3_9RHOO</name>
<dbReference type="Proteomes" id="UP001548590">
    <property type="component" value="Unassembled WGS sequence"/>
</dbReference>
<dbReference type="InterPro" id="IPR009061">
    <property type="entry name" value="DNA-bd_dom_put_sf"/>
</dbReference>
<evidence type="ECO:0000259" key="6">
    <source>
        <dbReference type="PROSITE" id="PS50937"/>
    </source>
</evidence>
<dbReference type="InterPro" id="IPR000551">
    <property type="entry name" value="MerR-type_HTH_dom"/>
</dbReference>
<keyword evidence="8" id="KW-1185">Reference proteome</keyword>
<dbReference type="SMART" id="SM00422">
    <property type="entry name" value="HTH_MERR"/>
    <property type="match status" value="1"/>
</dbReference>
<keyword evidence="2" id="KW-0963">Cytoplasm</keyword>
<dbReference type="SUPFAM" id="SSF46955">
    <property type="entry name" value="Putative DNA-binding domain"/>
    <property type="match status" value="1"/>
</dbReference>
<dbReference type="Gene3D" id="1.10.1660.10">
    <property type="match status" value="1"/>
</dbReference>
<reference evidence="7 8" key="1">
    <citation type="submission" date="2024-07" db="EMBL/GenBank/DDBJ databases">
        <title>Uliginosibacterium paludis KCTC:42655.</title>
        <authorList>
            <person name="Kim M.K."/>
        </authorList>
    </citation>
    <scope>NUCLEOTIDE SEQUENCE [LARGE SCALE GENOMIC DNA]</scope>
    <source>
        <strain evidence="7 8">KCTC 42655</strain>
    </source>
</reference>
<dbReference type="InterPro" id="IPR015358">
    <property type="entry name" value="Tscrpt_reg_MerR_DNA-bd"/>
</dbReference>
<dbReference type="InterPro" id="IPR047057">
    <property type="entry name" value="MerR_fam"/>
</dbReference>
<dbReference type="Pfam" id="PF00376">
    <property type="entry name" value="MerR"/>
    <property type="match status" value="1"/>
</dbReference>